<dbReference type="GO" id="GO:0044547">
    <property type="term" value="F:DNA topoisomerase binding"/>
    <property type="evidence" value="ECO:0007669"/>
    <property type="project" value="TreeGrafter"/>
</dbReference>
<dbReference type="GO" id="GO:0005634">
    <property type="term" value="C:nucleus"/>
    <property type="evidence" value="ECO:0007669"/>
    <property type="project" value="TreeGrafter"/>
</dbReference>
<dbReference type="GO" id="GO:0000793">
    <property type="term" value="C:condensed chromosome"/>
    <property type="evidence" value="ECO:0007669"/>
    <property type="project" value="TreeGrafter"/>
</dbReference>
<reference evidence="1" key="1">
    <citation type="submission" date="2020-07" db="EMBL/GenBank/DDBJ databases">
        <title>Multicomponent nature underlies the extraordinary mechanical properties of spider dragline silk.</title>
        <authorList>
            <person name="Kono N."/>
            <person name="Nakamura H."/>
            <person name="Mori M."/>
            <person name="Yoshida Y."/>
            <person name="Ohtoshi R."/>
            <person name="Malay A.D."/>
            <person name="Moran D.A.P."/>
            <person name="Tomita M."/>
            <person name="Numata K."/>
            <person name="Arakawa K."/>
        </authorList>
    </citation>
    <scope>NUCLEOTIDE SEQUENCE</scope>
</reference>
<dbReference type="GO" id="GO:0000014">
    <property type="term" value="F:single-stranded DNA endodeoxyribonuclease activity"/>
    <property type="evidence" value="ECO:0007669"/>
    <property type="project" value="TreeGrafter"/>
</dbReference>
<dbReference type="GO" id="GO:0046975">
    <property type="term" value="F:histone H3K36 methyltransferase activity"/>
    <property type="evidence" value="ECO:0007669"/>
    <property type="project" value="TreeGrafter"/>
</dbReference>
<dbReference type="GO" id="GO:0015074">
    <property type="term" value="P:DNA integration"/>
    <property type="evidence" value="ECO:0007669"/>
    <property type="project" value="TreeGrafter"/>
</dbReference>
<dbReference type="OrthoDB" id="8056906at2759"/>
<dbReference type="GO" id="GO:0003690">
    <property type="term" value="F:double-stranded DNA binding"/>
    <property type="evidence" value="ECO:0007669"/>
    <property type="project" value="TreeGrafter"/>
</dbReference>
<gene>
    <name evidence="1" type="primary">EAI_04805</name>
    <name evidence="1" type="ORF">TNCT_531421</name>
</gene>
<accession>A0A8X6KI98</accession>
<dbReference type="PANTHER" id="PTHR46060">
    <property type="entry name" value="MARINER MOS1 TRANSPOSASE-LIKE PROTEIN"/>
    <property type="match status" value="1"/>
</dbReference>
<dbReference type="GO" id="GO:0044774">
    <property type="term" value="P:mitotic DNA integrity checkpoint signaling"/>
    <property type="evidence" value="ECO:0007669"/>
    <property type="project" value="TreeGrafter"/>
</dbReference>
<name>A0A8X6KI98_TRICU</name>
<dbReference type="AlphaFoldDB" id="A0A8X6KI98"/>
<keyword evidence="2" id="KW-1185">Reference proteome</keyword>
<dbReference type="InterPro" id="IPR052709">
    <property type="entry name" value="Transposase-MT_Hybrid"/>
</dbReference>
<protein>
    <submittedName>
        <fullName evidence="1">Histone-lysine N-methyltransferase SETMAR</fullName>
    </submittedName>
</protein>
<dbReference type="GO" id="GO:0006303">
    <property type="term" value="P:double-strand break repair via nonhomologous end joining"/>
    <property type="evidence" value="ECO:0007669"/>
    <property type="project" value="TreeGrafter"/>
</dbReference>
<organism evidence="1 2">
    <name type="scientific">Trichonephila clavata</name>
    <name type="common">Joro spider</name>
    <name type="synonym">Nephila clavata</name>
    <dbReference type="NCBI Taxonomy" id="2740835"/>
    <lineage>
        <taxon>Eukaryota</taxon>
        <taxon>Metazoa</taxon>
        <taxon>Ecdysozoa</taxon>
        <taxon>Arthropoda</taxon>
        <taxon>Chelicerata</taxon>
        <taxon>Arachnida</taxon>
        <taxon>Araneae</taxon>
        <taxon>Araneomorphae</taxon>
        <taxon>Entelegynae</taxon>
        <taxon>Araneoidea</taxon>
        <taxon>Nephilidae</taxon>
        <taxon>Trichonephila</taxon>
    </lineage>
</organism>
<dbReference type="GO" id="GO:0035861">
    <property type="term" value="C:site of double-strand break"/>
    <property type="evidence" value="ECO:0007669"/>
    <property type="project" value="TreeGrafter"/>
</dbReference>
<dbReference type="PANTHER" id="PTHR46060:SF2">
    <property type="entry name" value="HISTONE-LYSINE N-METHYLTRANSFERASE SETMAR"/>
    <property type="match status" value="1"/>
</dbReference>
<dbReference type="GO" id="GO:0031297">
    <property type="term" value="P:replication fork processing"/>
    <property type="evidence" value="ECO:0007669"/>
    <property type="project" value="TreeGrafter"/>
</dbReference>
<dbReference type="Proteomes" id="UP000887116">
    <property type="component" value="Unassembled WGS sequence"/>
</dbReference>
<comment type="caution">
    <text evidence="1">The sequence shown here is derived from an EMBL/GenBank/DDBJ whole genome shotgun (WGS) entry which is preliminary data.</text>
</comment>
<sequence length="101" mass="11491">MVLQDGPDTVSRHVSIQSITQKLKIDHKTVLNHLYKAGFKKKLDVWVPHQLSKNMMGHISSCKAIAKRNKIDPFLQRMVTGDENVSHTTLCRNDRGQRAVT</sequence>
<dbReference type="GO" id="GO:0003697">
    <property type="term" value="F:single-stranded DNA binding"/>
    <property type="evidence" value="ECO:0007669"/>
    <property type="project" value="TreeGrafter"/>
</dbReference>
<dbReference type="GO" id="GO:0042800">
    <property type="term" value="F:histone H3K4 methyltransferase activity"/>
    <property type="evidence" value="ECO:0007669"/>
    <property type="project" value="TreeGrafter"/>
</dbReference>
<evidence type="ECO:0000313" key="1">
    <source>
        <dbReference type="EMBL" id="GFQ74496.1"/>
    </source>
</evidence>
<proteinExistence type="predicted"/>
<evidence type="ECO:0000313" key="2">
    <source>
        <dbReference type="Proteomes" id="UP000887116"/>
    </source>
</evidence>
<dbReference type="GO" id="GO:0000729">
    <property type="term" value="P:DNA double-strand break processing"/>
    <property type="evidence" value="ECO:0007669"/>
    <property type="project" value="TreeGrafter"/>
</dbReference>
<dbReference type="EMBL" id="BMAO01021439">
    <property type="protein sequence ID" value="GFQ74496.1"/>
    <property type="molecule type" value="Genomic_DNA"/>
</dbReference>